<protein>
    <submittedName>
        <fullName evidence="1">Uncharacterized protein</fullName>
    </submittedName>
</protein>
<evidence type="ECO:0000313" key="1">
    <source>
        <dbReference type="EMBL" id="EAV39104.1"/>
    </source>
</evidence>
<organism evidence="1 2">
    <name type="scientific">Oenococcus oeni ATCC BAA-1163</name>
    <dbReference type="NCBI Taxonomy" id="379360"/>
    <lineage>
        <taxon>Bacteria</taxon>
        <taxon>Bacillati</taxon>
        <taxon>Bacillota</taxon>
        <taxon>Bacilli</taxon>
        <taxon>Lactobacillales</taxon>
        <taxon>Lactobacillaceae</taxon>
        <taxon>Oenococcus</taxon>
    </lineage>
</organism>
<dbReference type="HOGENOM" id="CLU_1466794_0_0_9"/>
<dbReference type="Proteomes" id="UP000003346">
    <property type="component" value="Unassembled WGS sequence"/>
</dbReference>
<name>A0NKA0_OENOE</name>
<accession>A0NKA0</accession>
<dbReference type="EMBL" id="AAUV01000057">
    <property type="protein sequence ID" value="EAV39104.1"/>
    <property type="molecule type" value="Genomic_DNA"/>
</dbReference>
<comment type="caution">
    <text evidence="1">The sequence shown here is derived from an EMBL/GenBank/DDBJ whole genome shotgun (WGS) entry which is preliminary data.</text>
</comment>
<gene>
    <name evidence="1" type="ORF">OENOO_62050</name>
</gene>
<proteinExistence type="predicted"/>
<dbReference type="AlphaFoldDB" id="A0NKA0"/>
<sequence length="184" mass="21782">MKEDNASINLYSQGSYYFGIDEVYSFRMGLMERMRSSYEKYNPEDFVHAITLDIEIAPKLFRKLKSVALFIDTDKEIEDFQSIGVQCREILIELSKYIYTSSMAGVYEQPKRSDFKNKAKLFIRFYLNGAENSDYRSIIKKLTNSTWDYACKITHLSRATFLLITCMTKHYQNAFYYSYFSRKN</sequence>
<evidence type="ECO:0000313" key="2">
    <source>
        <dbReference type="Proteomes" id="UP000003346"/>
    </source>
</evidence>
<reference evidence="1 2" key="1">
    <citation type="submission" date="2006-11" db="EMBL/GenBank/DDBJ databases">
        <authorList>
            <consortium name="Laboratoire de Microbiologie (Universite Bourgogne)"/>
            <consortium name="GENOME Express"/>
            <consortium name="UMR Oenologie Ampelologie (Universite Bordeaux 2)"/>
            <person name="Guzzo J."/>
        </authorList>
    </citation>
    <scope>NUCLEOTIDE SEQUENCE [LARGE SCALE GENOMIC DNA]</scope>
    <source>
        <strain evidence="1 2">ATCC BAA-1163</strain>
    </source>
</reference>